<organism evidence="1 2">
    <name type="scientific">Janthinobacterium psychrotolerans</name>
    <dbReference type="NCBI Taxonomy" id="1747903"/>
    <lineage>
        <taxon>Bacteria</taxon>
        <taxon>Pseudomonadati</taxon>
        <taxon>Pseudomonadota</taxon>
        <taxon>Betaproteobacteria</taxon>
        <taxon>Burkholderiales</taxon>
        <taxon>Oxalobacteraceae</taxon>
        <taxon>Janthinobacterium</taxon>
    </lineage>
</organism>
<dbReference type="RefSeq" id="WP_150127599.1">
    <property type="nucleotide sequence ID" value="NZ_LOCQ01000021.1"/>
</dbReference>
<dbReference type="Proteomes" id="UP000092713">
    <property type="component" value="Unassembled WGS sequence"/>
</dbReference>
<dbReference type="EMBL" id="LOCQ01000021">
    <property type="protein sequence ID" value="OBV41667.1"/>
    <property type="molecule type" value="Genomic_DNA"/>
</dbReference>
<dbReference type="STRING" id="1747903.ASR47_10422"/>
<evidence type="ECO:0000313" key="2">
    <source>
        <dbReference type="Proteomes" id="UP000092713"/>
    </source>
</evidence>
<proteinExistence type="predicted"/>
<dbReference type="OrthoDB" id="8704499at2"/>
<name>A0A1A7C7H4_9BURK</name>
<evidence type="ECO:0008006" key="3">
    <source>
        <dbReference type="Google" id="ProtNLM"/>
    </source>
</evidence>
<reference evidence="1 2" key="1">
    <citation type="submission" date="2016-04" db="EMBL/GenBank/DDBJ databases">
        <title>Draft genome sequence of Janthinobacterium psychrotolerans sp. nov., isolated from freshwater sediments in Denmark.</title>
        <authorList>
            <person name="Gong X."/>
            <person name="Skrivergaard S."/>
            <person name="Korsgaard B.S."/>
            <person name="Schreiber L."/>
            <person name="Marshall I.P."/>
            <person name="Finster K."/>
            <person name="Schramm A."/>
        </authorList>
    </citation>
    <scope>NUCLEOTIDE SEQUENCE [LARGE SCALE GENOMIC DNA]</scope>
    <source>
        <strain evidence="1 2">S3-2</strain>
    </source>
</reference>
<gene>
    <name evidence="1" type="ORF">ASR47_10422</name>
</gene>
<comment type="caution">
    <text evidence="1">The sequence shown here is derived from an EMBL/GenBank/DDBJ whole genome shotgun (WGS) entry which is preliminary data.</text>
</comment>
<protein>
    <recommendedName>
        <fullName evidence="3">Lipoprotein</fullName>
    </recommendedName>
</protein>
<dbReference type="PROSITE" id="PS51257">
    <property type="entry name" value="PROKAR_LIPOPROTEIN"/>
    <property type="match status" value="1"/>
</dbReference>
<accession>A0A1A7C7H4</accession>
<dbReference type="AlphaFoldDB" id="A0A1A7C7H4"/>
<keyword evidence="2" id="KW-1185">Reference proteome</keyword>
<evidence type="ECO:0000313" key="1">
    <source>
        <dbReference type="EMBL" id="OBV41667.1"/>
    </source>
</evidence>
<sequence length="95" mass="9967">MPGADKDMKLLPSGIVVLALCACSTPSPIEHANIIGLNSFALAARYGTPASYQLQGDYMQLDYGIDAVGCRLIVLVDQAQRVVGWASSGLACPAR</sequence>